<reference evidence="2 3" key="1">
    <citation type="submission" date="2016-11" db="EMBL/GenBank/DDBJ databases">
        <authorList>
            <person name="Jaros S."/>
            <person name="Januszkiewicz K."/>
            <person name="Wedrychowicz H."/>
        </authorList>
    </citation>
    <scope>NUCLEOTIDE SEQUENCE [LARGE SCALE GENOMIC DNA]</scope>
    <source>
        <strain evidence="2 3">DSM 25661</strain>
    </source>
</reference>
<organism evidence="2 3">
    <name type="scientific">Psychroflexus salarius</name>
    <dbReference type="NCBI Taxonomy" id="1155689"/>
    <lineage>
        <taxon>Bacteria</taxon>
        <taxon>Pseudomonadati</taxon>
        <taxon>Bacteroidota</taxon>
        <taxon>Flavobacteriia</taxon>
        <taxon>Flavobacteriales</taxon>
        <taxon>Flavobacteriaceae</taxon>
        <taxon>Psychroflexus</taxon>
    </lineage>
</organism>
<dbReference type="RefSeq" id="WP_073192966.1">
    <property type="nucleotide sequence ID" value="NZ_FQTW01000005.1"/>
</dbReference>
<feature type="transmembrane region" description="Helical" evidence="1">
    <location>
        <begin position="86"/>
        <end position="112"/>
    </location>
</feature>
<proteinExistence type="predicted"/>
<dbReference type="STRING" id="1155689.SAMN05444278_10536"/>
<feature type="transmembrane region" description="Helical" evidence="1">
    <location>
        <begin position="133"/>
        <end position="154"/>
    </location>
</feature>
<feature type="transmembrane region" description="Helical" evidence="1">
    <location>
        <begin position="34"/>
        <end position="55"/>
    </location>
</feature>
<evidence type="ECO:0000256" key="1">
    <source>
        <dbReference type="SAM" id="Phobius"/>
    </source>
</evidence>
<dbReference type="Proteomes" id="UP000184462">
    <property type="component" value="Unassembled WGS sequence"/>
</dbReference>
<sequence length="295" mass="32731">MKQNLQFKKSRDLGEIITDTFTFLRHHYKSFFTVFFKHVGPLILLTTLLSAYLQYSATGLVTDFGGGDGSVSASAGLDVMNYIAEFSVVGLLNILAAVITYAMSISCVLYCIKSVVDHGEIQETEVVQQMRQKFWAFIGASILVFLSVMVGALFCVIPGIYLGITLSIIFSVMVFKDMSVIDAYSYCFQLIKQNWWMTFLTLIVIGLLVGIAGTIFQLPMIIMGVIEGVSSVQSGGEPDVFFGDNWLYMVFYVISTIASYALQVITIISTALIYFNLDEFHNNTGQLEQIEELGA</sequence>
<keyword evidence="1" id="KW-0812">Transmembrane</keyword>
<evidence type="ECO:0000313" key="3">
    <source>
        <dbReference type="Proteomes" id="UP000184462"/>
    </source>
</evidence>
<dbReference type="OrthoDB" id="1049480at2"/>
<dbReference type="EMBL" id="FQTW01000005">
    <property type="protein sequence ID" value="SHE75282.1"/>
    <property type="molecule type" value="Genomic_DNA"/>
</dbReference>
<evidence type="ECO:0000313" key="2">
    <source>
        <dbReference type="EMBL" id="SHE75282.1"/>
    </source>
</evidence>
<keyword evidence="1" id="KW-0472">Membrane</keyword>
<evidence type="ECO:0008006" key="4">
    <source>
        <dbReference type="Google" id="ProtNLM"/>
    </source>
</evidence>
<accession>A0A1M4W2T9</accession>
<feature type="transmembrane region" description="Helical" evidence="1">
    <location>
        <begin position="160"/>
        <end position="178"/>
    </location>
</feature>
<gene>
    <name evidence="2" type="ORF">SAMN05444278_10536</name>
</gene>
<keyword evidence="3" id="KW-1185">Reference proteome</keyword>
<feature type="transmembrane region" description="Helical" evidence="1">
    <location>
        <begin position="246"/>
        <end position="275"/>
    </location>
</feature>
<protein>
    <recommendedName>
        <fullName evidence="4">Membrane domain of glycerophosphoryl diester phosphodiesterase</fullName>
    </recommendedName>
</protein>
<dbReference type="AlphaFoldDB" id="A0A1M4W2T9"/>
<feature type="transmembrane region" description="Helical" evidence="1">
    <location>
        <begin position="199"/>
        <end position="226"/>
    </location>
</feature>
<keyword evidence="1" id="KW-1133">Transmembrane helix</keyword>
<name>A0A1M4W2T9_9FLAO</name>